<keyword evidence="1" id="KW-0472">Membrane</keyword>
<reference evidence="2 3" key="1">
    <citation type="submission" date="2016-10" db="EMBL/GenBank/DDBJ databases">
        <title>Silvanigrella aquatica sp. nov., isolated from a freshwater lake located in the Black Forest, Germany, description of Silvanigrellaceae fam. nov., Silvanigrellales ord. nov., reclassification of the order Bdellovibrionales in the class Oligoflexia, reclassification of the families Bacteriovoracaceae and Halobacteriovoraceae in the new order Bacteriovoracales ord. nov., and reclassification of the family Pseudobacteriovoracaceae in the order Oligoflexiales.</title>
        <authorList>
            <person name="Hahn M.W."/>
            <person name="Schmidt J."/>
            <person name="Koll U."/>
            <person name="Rohde M."/>
            <person name="Verbag S."/>
            <person name="Pitt A."/>
            <person name="Nakai R."/>
            <person name="Naganuma T."/>
            <person name="Lang E."/>
        </authorList>
    </citation>
    <scope>NUCLEOTIDE SEQUENCE [LARGE SCALE GENOMIC DNA]</scope>
    <source>
        <strain evidence="2 3">MWH-Nonnen-W8red</strain>
    </source>
</reference>
<evidence type="ECO:0000313" key="2">
    <source>
        <dbReference type="EMBL" id="APJ02838.1"/>
    </source>
</evidence>
<proteinExistence type="predicted"/>
<feature type="transmembrane region" description="Helical" evidence="1">
    <location>
        <begin position="72"/>
        <end position="93"/>
    </location>
</feature>
<accession>A0A1L4CY18</accession>
<dbReference type="OrthoDB" id="5293012at2"/>
<evidence type="ECO:0000313" key="3">
    <source>
        <dbReference type="Proteomes" id="UP000184731"/>
    </source>
</evidence>
<feature type="transmembrane region" description="Helical" evidence="1">
    <location>
        <begin position="175"/>
        <end position="192"/>
    </location>
</feature>
<sequence length="358" mass="41286">MISIFIFLLKQYWSFILICILGTVAGVYFGGLWTFLPFIFLILFFYEWNIAPRKEKTWYFFDSLPLSFFKRYFLRVLTPFIFSFIIIFVLTYFQKENEHDIIKSLSDGLRISSLFILSSILAQSMSGFLAWTIISYFVCYLFSAASFYEVATVIYCLALSYYYLSGKRVSKFKSVYLPILICILVLSLGSSYKLKVYEYSLFIPIHQLQIKASQSLIENRAFLGKNLVVDWNEGADPNSAPVKVLVPSIYNDKLLTKIESIVLSESTCSVTCNQLADLVSNFPKNWNQERLEKYLNSNNEVEQTYALEILDGALQPLFYKRVIQLVKSQNSEVSALAISLLRKWGDDNTSATTFNNVF</sequence>
<dbReference type="EMBL" id="CP017834">
    <property type="protein sequence ID" value="APJ02838.1"/>
    <property type="molecule type" value="Genomic_DNA"/>
</dbReference>
<keyword evidence="1" id="KW-1133">Transmembrane helix</keyword>
<dbReference type="KEGG" id="saqi:AXG55_02445"/>
<feature type="transmembrane region" description="Helical" evidence="1">
    <location>
        <begin position="114"/>
        <end position="134"/>
    </location>
</feature>
<gene>
    <name evidence="2" type="ORF">AXG55_02445</name>
</gene>
<feature type="transmembrane region" description="Helical" evidence="1">
    <location>
        <begin position="140"/>
        <end position="163"/>
    </location>
</feature>
<feature type="transmembrane region" description="Helical" evidence="1">
    <location>
        <begin position="12"/>
        <end position="45"/>
    </location>
</feature>
<evidence type="ECO:0000256" key="1">
    <source>
        <dbReference type="SAM" id="Phobius"/>
    </source>
</evidence>
<name>A0A1L4CY18_9BACT</name>
<organism evidence="2 3">
    <name type="scientific">Silvanigrella aquatica</name>
    <dbReference type="NCBI Taxonomy" id="1915309"/>
    <lineage>
        <taxon>Bacteria</taxon>
        <taxon>Pseudomonadati</taxon>
        <taxon>Bdellovibrionota</taxon>
        <taxon>Oligoflexia</taxon>
        <taxon>Silvanigrellales</taxon>
        <taxon>Silvanigrellaceae</taxon>
        <taxon>Silvanigrella</taxon>
    </lineage>
</organism>
<keyword evidence="1" id="KW-0812">Transmembrane</keyword>
<dbReference type="Proteomes" id="UP000184731">
    <property type="component" value="Chromosome"/>
</dbReference>
<dbReference type="STRING" id="1915309.AXG55_02445"/>
<keyword evidence="3" id="KW-1185">Reference proteome</keyword>
<dbReference type="AlphaFoldDB" id="A0A1L4CY18"/>
<protein>
    <submittedName>
        <fullName evidence="2">Uncharacterized protein</fullName>
    </submittedName>
</protein>
<dbReference type="RefSeq" id="WP_148696547.1">
    <property type="nucleotide sequence ID" value="NZ_CP017834.1"/>
</dbReference>